<sequence>MSTPGQPDTHDHPSAPARLGTPAEAPDTSTQHDSRGGVGAADPCGTSGEHHERRIVVVAHNLRSAHNVGSLLRTGEVFAVDTVHITGFTPYPQHPGDERDPVVAARQTRRLAKAAAGAERTMPLQRHDDVHTLLDSLRGEGYTIAGLEIDPNAVILGDYSPGAKVALVLGDEVRGIDPDLRSRCDLLLQIPMYGQKSSLNVSVAAGIALYALRAT</sequence>
<dbReference type="InterPro" id="IPR004441">
    <property type="entry name" value="rRNA_MeTrfase_TrmH"/>
</dbReference>
<dbReference type="GO" id="GO:0008173">
    <property type="term" value="F:RNA methyltransferase activity"/>
    <property type="evidence" value="ECO:0007669"/>
    <property type="project" value="InterPro"/>
</dbReference>
<comment type="caution">
    <text evidence="5">The sequence shown here is derived from an EMBL/GenBank/DDBJ whole genome shotgun (WGS) entry which is preliminary data.</text>
</comment>
<dbReference type="EMBL" id="JACIBS010000001">
    <property type="protein sequence ID" value="MBB3664628.1"/>
    <property type="molecule type" value="Genomic_DNA"/>
</dbReference>
<dbReference type="InterPro" id="IPR029028">
    <property type="entry name" value="Alpha/beta_knot_MTases"/>
</dbReference>
<feature type="domain" description="tRNA/rRNA methyltransferase SpoU type" evidence="4">
    <location>
        <begin position="55"/>
        <end position="210"/>
    </location>
</feature>
<keyword evidence="6" id="KW-1185">Reference proteome</keyword>
<dbReference type="GO" id="GO:0003723">
    <property type="term" value="F:RNA binding"/>
    <property type="evidence" value="ECO:0007669"/>
    <property type="project" value="InterPro"/>
</dbReference>
<proteinExistence type="predicted"/>
<dbReference type="InterPro" id="IPR029026">
    <property type="entry name" value="tRNA_m1G_MTases_N"/>
</dbReference>
<dbReference type="AlphaFoldDB" id="A0A839XUB5"/>
<dbReference type="RefSeq" id="WP_258937674.1">
    <property type="nucleotide sequence ID" value="NZ_JACIBS010000001.1"/>
</dbReference>
<dbReference type="GO" id="GO:0006396">
    <property type="term" value="P:RNA processing"/>
    <property type="evidence" value="ECO:0007669"/>
    <property type="project" value="InterPro"/>
</dbReference>
<evidence type="ECO:0000313" key="5">
    <source>
        <dbReference type="EMBL" id="MBB3664628.1"/>
    </source>
</evidence>
<dbReference type="GO" id="GO:0005829">
    <property type="term" value="C:cytosol"/>
    <property type="evidence" value="ECO:0007669"/>
    <property type="project" value="TreeGrafter"/>
</dbReference>
<dbReference type="PANTHER" id="PTHR46429:SF1">
    <property type="entry name" value="23S RRNA (GUANOSINE-2'-O-)-METHYLTRANSFERASE RLMB"/>
    <property type="match status" value="1"/>
</dbReference>
<dbReference type="PANTHER" id="PTHR46429">
    <property type="entry name" value="23S RRNA (GUANOSINE-2'-O-)-METHYLTRANSFERASE RLMB"/>
    <property type="match status" value="1"/>
</dbReference>
<reference evidence="5 6" key="1">
    <citation type="submission" date="2020-08" db="EMBL/GenBank/DDBJ databases">
        <title>Sequencing the genomes of 1000 actinobacteria strains.</title>
        <authorList>
            <person name="Klenk H.-P."/>
        </authorList>
    </citation>
    <scope>NUCLEOTIDE SEQUENCE [LARGE SCALE GENOMIC DNA]</scope>
    <source>
        <strain evidence="5 6">DSM 45267</strain>
    </source>
</reference>
<evidence type="ECO:0000313" key="6">
    <source>
        <dbReference type="Proteomes" id="UP000564573"/>
    </source>
</evidence>
<keyword evidence="1 5" id="KW-0489">Methyltransferase</keyword>
<evidence type="ECO:0000259" key="4">
    <source>
        <dbReference type="Pfam" id="PF00588"/>
    </source>
</evidence>
<dbReference type="Proteomes" id="UP000564573">
    <property type="component" value="Unassembled WGS sequence"/>
</dbReference>
<dbReference type="InterPro" id="IPR001537">
    <property type="entry name" value="SpoU_MeTrfase"/>
</dbReference>
<protein>
    <submittedName>
        <fullName evidence="5">tRNA G18 (Ribose-2'-O)-methylase SpoU</fullName>
    </submittedName>
</protein>
<keyword evidence="2" id="KW-0808">Transferase</keyword>
<evidence type="ECO:0000256" key="3">
    <source>
        <dbReference type="SAM" id="MobiDB-lite"/>
    </source>
</evidence>
<dbReference type="SUPFAM" id="SSF75217">
    <property type="entry name" value="alpha/beta knot"/>
    <property type="match status" value="1"/>
</dbReference>
<feature type="region of interest" description="Disordered" evidence="3">
    <location>
        <begin position="1"/>
        <end position="48"/>
    </location>
</feature>
<accession>A0A839XUB5</accession>
<organism evidence="5 6">
    <name type="scientific">Prauserella sediminis</name>
    <dbReference type="NCBI Taxonomy" id="577680"/>
    <lineage>
        <taxon>Bacteria</taxon>
        <taxon>Bacillati</taxon>
        <taxon>Actinomycetota</taxon>
        <taxon>Actinomycetes</taxon>
        <taxon>Pseudonocardiales</taxon>
        <taxon>Pseudonocardiaceae</taxon>
        <taxon>Prauserella</taxon>
        <taxon>Prauserella salsuginis group</taxon>
    </lineage>
</organism>
<gene>
    <name evidence="5" type="ORF">FB384_003532</name>
</gene>
<dbReference type="Pfam" id="PF00588">
    <property type="entry name" value="SpoU_methylase"/>
    <property type="match status" value="1"/>
</dbReference>
<evidence type="ECO:0000256" key="2">
    <source>
        <dbReference type="ARBA" id="ARBA00022679"/>
    </source>
</evidence>
<dbReference type="Gene3D" id="3.40.1280.10">
    <property type="match status" value="1"/>
</dbReference>
<dbReference type="GO" id="GO:0032259">
    <property type="term" value="P:methylation"/>
    <property type="evidence" value="ECO:0007669"/>
    <property type="project" value="UniProtKB-KW"/>
</dbReference>
<evidence type="ECO:0000256" key="1">
    <source>
        <dbReference type="ARBA" id="ARBA00022603"/>
    </source>
</evidence>
<name>A0A839XUB5_9PSEU</name>